<feature type="domain" description="XPG N-terminal" evidence="10">
    <location>
        <begin position="1"/>
        <end position="87"/>
    </location>
</feature>
<dbReference type="InterPro" id="IPR036279">
    <property type="entry name" value="5-3_exonuclease_C_sf"/>
</dbReference>
<evidence type="ECO:0000259" key="9">
    <source>
        <dbReference type="SMART" id="SM00484"/>
    </source>
</evidence>
<evidence type="ECO:0000256" key="6">
    <source>
        <dbReference type="ARBA" id="ARBA00022842"/>
    </source>
</evidence>
<dbReference type="SMART" id="SM00485">
    <property type="entry name" value="XPGN"/>
    <property type="match status" value="1"/>
</dbReference>
<keyword evidence="7" id="KW-0234">DNA repair</keyword>
<comment type="caution">
    <text evidence="11">The sequence shown here is derived from an EMBL/GenBank/DDBJ whole genome shotgun (WGS) entry which is preliminary data.</text>
</comment>
<dbReference type="InterPro" id="IPR006085">
    <property type="entry name" value="XPG_DNA_repair_N"/>
</dbReference>
<dbReference type="CDD" id="cd09868">
    <property type="entry name" value="PIN_XPG_RAD2"/>
    <property type="match status" value="1"/>
</dbReference>
<evidence type="ECO:0000313" key="11">
    <source>
        <dbReference type="EMBL" id="KAF7683430.1"/>
    </source>
</evidence>
<dbReference type="InterPro" id="IPR008918">
    <property type="entry name" value="HhH2"/>
</dbReference>
<dbReference type="SUPFAM" id="SSF88723">
    <property type="entry name" value="PIN domain-like"/>
    <property type="match status" value="1"/>
</dbReference>
<dbReference type="PANTHER" id="PTHR11081:SF59">
    <property type="entry name" value="FI23547P1"/>
    <property type="match status" value="1"/>
</dbReference>
<keyword evidence="3" id="KW-0479">Metal-binding</keyword>
<keyword evidence="4" id="KW-0227">DNA damage</keyword>
<evidence type="ECO:0000259" key="10">
    <source>
        <dbReference type="SMART" id="SM00485"/>
    </source>
</evidence>
<dbReference type="SMART" id="SM00279">
    <property type="entry name" value="HhH2"/>
    <property type="match status" value="1"/>
</dbReference>
<evidence type="ECO:0000256" key="3">
    <source>
        <dbReference type="ARBA" id="ARBA00022723"/>
    </source>
</evidence>
<dbReference type="SUPFAM" id="SSF47807">
    <property type="entry name" value="5' to 3' exonuclease, C-terminal subdomain"/>
    <property type="match status" value="1"/>
</dbReference>
<evidence type="ECO:0000256" key="1">
    <source>
        <dbReference type="ARBA" id="ARBA00001946"/>
    </source>
</evidence>
<organism evidence="11 12">
    <name type="scientific">Astathelohania contejeani</name>
    <dbReference type="NCBI Taxonomy" id="164912"/>
    <lineage>
        <taxon>Eukaryota</taxon>
        <taxon>Fungi</taxon>
        <taxon>Fungi incertae sedis</taxon>
        <taxon>Microsporidia</taxon>
        <taxon>Astathelohaniidae</taxon>
        <taxon>Astathelohania</taxon>
    </lineage>
</organism>
<dbReference type="PANTHER" id="PTHR11081">
    <property type="entry name" value="FLAP ENDONUCLEASE FAMILY MEMBER"/>
    <property type="match status" value="1"/>
</dbReference>
<evidence type="ECO:0000256" key="4">
    <source>
        <dbReference type="ARBA" id="ARBA00022763"/>
    </source>
</evidence>
<feature type="region of interest" description="Disordered" evidence="8">
    <location>
        <begin position="216"/>
        <end position="326"/>
    </location>
</feature>
<sequence length="582" mass="67904">MGVKNLWKILKPAARQNTPSNTRLAIDTSIWLYHYRMLPHTVVIDSFIRRVLHLLYHRIKPIFVFDGQVPHKKKEIIKKRRIERWKQNIEEEDIISEEDDFDMSRIYKHEFDWGEVNDEGLSRRERLEKLAEFYENRCRSGEVGEMDLETFSAIQMKNLKKRNQVTQMIRELNKERGKFIGDWTREYEIIKEEEEKEVSSDEEFLKCFLDESLSDNDGSNNVDDISNDKSNINNNSDDAIKDDSSDNIIDGISKNDIKGDDKNNNSEERNDIKGDDKNNNSEEKNDIKGDDKNNNSEERNDIKGDDKNNNSEERNDIKGDDKNNNSEERNDIIIKDINHTSIIKEDNTGNAIIKNYSINIIKDDNTKNFVIKDNNGSITDNTSNDRPLKRILLEHHELRETSSVKFHIKKILELFNIPFIDSPYEADSQCGYLSQVGLVDGIVTEDSDVFLYGGKKIYRNFFSKNNPIEEYDMEIIKSTLGLQRDDLIKLSYYLGSDCSEGVKGVGPIKAQKLLKEGMIDNFDGLIRIYYGAQVKKMEKINEMGDIKIRSIERWLRENDIEESKIENIKKMIFDIKKINIYS</sequence>
<dbReference type="Gene3D" id="3.40.50.1010">
    <property type="entry name" value="5'-nuclease"/>
    <property type="match status" value="2"/>
</dbReference>
<keyword evidence="6" id="KW-0460">Magnesium</keyword>
<dbReference type="EMBL" id="SBIQ01000087">
    <property type="protein sequence ID" value="KAF7683430.1"/>
    <property type="molecule type" value="Genomic_DNA"/>
</dbReference>
<evidence type="ECO:0000256" key="2">
    <source>
        <dbReference type="ARBA" id="ARBA00022722"/>
    </source>
</evidence>
<reference evidence="11 12" key="1">
    <citation type="submission" date="2019-01" db="EMBL/GenBank/DDBJ databases">
        <title>Genomes sequencing and comparative genomics of infectious freshwater microsporidia, Cucumispora dikerogammari and Thelohania contejeani.</title>
        <authorList>
            <person name="Cormier A."/>
            <person name="Giraud I."/>
            <person name="Wattier R."/>
            <person name="Teixeira M."/>
            <person name="Grandjean F."/>
            <person name="Rigaud T."/>
            <person name="Cordaux R."/>
        </authorList>
    </citation>
    <scope>NUCLEOTIDE SEQUENCE [LARGE SCALE GENOMIC DNA]</scope>
    <source>
        <strain evidence="11">T1</strain>
        <tissue evidence="11">Spores</tissue>
    </source>
</reference>
<evidence type="ECO:0000256" key="5">
    <source>
        <dbReference type="ARBA" id="ARBA00022801"/>
    </source>
</evidence>
<dbReference type="InterPro" id="IPR006086">
    <property type="entry name" value="XPG-I_dom"/>
</dbReference>
<protein>
    <submittedName>
        <fullName evidence="11">DNA repair protein RAD2</fullName>
    </submittedName>
</protein>
<keyword evidence="2" id="KW-0540">Nuclease</keyword>
<name>A0ABQ7HZ10_9MICR</name>
<feature type="compositionally biased region" description="Basic and acidic residues" evidence="8">
    <location>
        <begin position="253"/>
        <end position="326"/>
    </location>
</feature>
<evidence type="ECO:0000256" key="8">
    <source>
        <dbReference type="SAM" id="MobiDB-lite"/>
    </source>
</evidence>
<feature type="domain" description="XPG-I" evidence="9">
    <location>
        <begin position="413"/>
        <end position="482"/>
    </location>
</feature>
<evidence type="ECO:0000313" key="12">
    <source>
        <dbReference type="Proteomes" id="UP001516464"/>
    </source>
</evidence>
<dbReference type="SMART" id="SM00484">
    <property type="entry name" value="XPGI"/>
    <property type="match status" value="1"/>
</dbReference>
<keyword evidence="5" id="KW-0378">Hydrolase</keyword>
<feature type="compositionally biased region" description="Low complexity" evidence="8">
    <location>
        <begin position="219"/>
        <end position="237"/>
    </location>
</feature>
<dbReference type="Pfam" id="PF00867">
    <property type="entry name" value="XPG_I"/>
    <property type="match status" value="1"/>
</dbReference>
<comment type="cofactor">
    <cofactor evidence="1">
        <name>Mg(2+)</name>
        <dbReference type="ChEBI" id="CHEBI:18420"/>
    </cofactor>
</comment>
<gene>
    <name evidence="11" type="primary">RAD2</name>
    <name evidence="11" type="ORF">TCON_1363</name>
</gene>
<proteinExistence type="predicted"/>
<dbReference type="InterPro" id="IPR006084">
    <property type="entry name" value="XPG/Rad2"/>
</dbReference>
<dbReference type="Proteomes" id="UP001516464">
    <property type="component" value="Unassembled WGS sequence"/>
</dbReference>
<dbReference type="PRINTS" id="PR00853">
    <property type="entry name" value="XPGRADSUPER"/>
</dbReference>
<dbReference type="InterPro" id="IPR019974">
    <property type="entry name" value="XPG_CS"/>
</dbReference>
<keyword evidence="12" id="KW-1185">Reference proteome</keyword>
<dbReference type="Pfam" id="PF00752">
    <property type="entry name" value="XPG_N"/>
    <property type="match status" value="1"/>
</dbReference>
<accession>A0ABQ7HZ10</accession>
<evidence type="ECO:0000256" key="7">
    <source>
        <dbReference type="ARBA" id="ARBA00023204"/>
    </source>
</evidence>
<dbReference type="InterPro" id="IPR029060">
    <property type="entry name" value="PIN-like_dom_sf"/>
</dbReference>
<dbReference type="PROSITE" id="PS00841">
    <property type="entry name" value="XPG_1"/>
    <property type="match status" value="1"/>
</dbReference>
<dbReference type="Gene3D" id="1.10.150.20">
    <property type="entry name" value="5' to 3' exonuclease, C-terminal subdomain"/>
    <property type="match status" value="1"/>
</dbReference>